<dbReference type="Pfam" id="PF00535">
    <property type="entry name" value="Glycos_transf_2"/>
    <property type="match status" value="1"/>
</dbReference>
<evidence type="ECO:0000259" key="2">
    <source>
        <dbReference type="Pfam" id="PF00535"/>
    </source>
</evidence>
<dbReference type="InterPro" id="IPR001173">
    <property type="entry name" value="Glyco_trans_2-like"/>
</dbReference>
<protein>
    <submittedName>
        <fullName evidence="3">Glycosyltransferase family 2 protein</fullName>
    </submittedName>
</protein>
<evidence type="ECO:0000313" key="4">
    <source>
        <dbReference type="Proteomes" id="UP000324550"/>
    </source>
</evidence>
<dbReference type="AlphaFoldDB" id="A0A5D0GCN6"/>
<keyword evidence="3" id="KW-0808">Transferase</keyword>
<keyword evidence="1" id="KW-1133">Transmembrane helix</keyword>
<dbReference type="RefSeq" id="WP_148454333.1">
    <property type="nucleotide sequence ID" value="NZ_VSFC01000030.1"/>
</dbReference>
<dbReference type="InterPro" id="IPR029044">
    <property type="entry name" value="Nucleotide-diphossugar_trans"/>
</dbReference>
<keyword evidence="4" id="KW-1185">Reference proteome</keyword>
<dbReference type="PANTHER" id="PTHR43685:SF2">
    <property type="entry name" value="GLYCOSYLTRANSFERASE 2-LIKE DOMAIN-CONTAINING PROTEIN"/>
    <property type="match status" value="1"/>
</dbReference>
<dbReference type="Gene3D" id="3.90.550.10">
    <property type="entry name" value="Spore Coat Polysaccharide Biosynthesis Protein SpsA, Chain A"/>
    <property type="match status" value="1"/>
</dbReference>
<evidence type="ECO:0000256" key="1">
    <source>
        <dbReference type="SAM" id="Phobius"/>
    </source>
</evidence>
<dbReference type="PANTHER" id="PTHR43685">
    <property type="entry name" value="GLYCOSYLTRANSFERASE"/>
    <property type="match status" value="1"/>
</dbReference>
<keyword evidence="1" id="KW-0812">Transmembrane</keyword>
<proteinExistence type="predicted"/>
<comment type="caution">
    <text evidence="3">The sequence shown here is derived from an EMBL/GenBank/DDBJ whole genome shotgun (WGS) entry which is preliminary data.</text>
</comment>
<sequence length="443" mass="51929">MLFSFLRYLQPTSYFSLKKFSGESIYPVFKDLPIFIKEQLLPDSNFISVSAREYDLSWQAIQKGYIGTVETYKSFNKLPLEDEYHFISKYFNRAWVVYVLLIRILSFRNPFKELRAFLNSRKVCRSTYLKSPLEYQEWNNFKSLLVQEVPKVSVIIPTLNRYLYLKDVLEDLEKQDYKNFEVLVMDQSEPFQPDFYKQFDLELQVSYQKEKALWLARNTAIKQAKGDCLLFFDDDSRVDAQWISNHLKCLDYFKADLSSGVSISKVGAKVPANYCFFRVSDQLDTGNVLIKKRVFEAIGLFDRQFEKQRMGDGEYGLRAYVNGFLNISNPYAKRLHLKVGSGGLREMGSWDAFRTKKWFAPRPIPSVLYLYRRYFGNQAARRALWKTVPLSIMPYQFKSNKPMLVLGALLSILLLPVVLFQVFKSWHLASKKIKQGPLIEKLE</sequence>
<dbReference type="Proteomes" id="UP000324550">
    <property type="component" value="Unassembled WGS sequence"/>
</dbReference>
<evidence type="ECO:0000313" key="3">
    <source>
        <dbReference type="EMBL" id="TYA56666.1"/>
    </source>
</evidence>
<keyword evidence="1" id="KW-0472">Membrane</keyword>
<reference evidence="3 4" key="1">
    <citation type="submission" date="2019-08" db="EMBL/GenBank/DDBJ databases">
        <title>Formosa sediminis sp. nov., isolated from marine sediment.</title>
        <authorList>
            <person name="Cao W.R."/>
        </authorList>
    </citation>
    <scope>NUCLEOTIDE SEQUENCE [LARGE SCALE GENOMIC DNA]</scope>
    <source>
        <strain evidence="3 4">1494</strain>
    </source>
</reference>
<name>A0A5D0GCN6_9FLAO</name>
<dbReference type="OrthoDB" id="1326385at2"/>
<feature type="transmembrane region" description="Helical" evidence="1">
    <location>
        <begin position="403"/>
        <end position="423"/>
    </location>
</feature>
<organism evidence="3 4">
    <name type="scientific">Formosa maritima</name>
    <dbReference type="NCBI Taxonomy" id="2592046"/>
    <lineage>
        <taxon>Bacteria</taxon>
        <taxon>Pseudomonadati</taxon>
        <taxon>Bacteroidota</taxon>
        <taxon>Flavobacteriia</taxon>
        <taxon>Flavobacteriales</taxon>
        <taxon>Flavobacteriaceae</taxon>
        <taxon>Formosa</taxon>
    </lineage>
</organism>
<dbReference type="CDD" id="cd00761">
    <property type="entry name" value="Glyco_tranf_GTA_type"/>
    <property type="match status" value="1"/>
</dbReference>
<dbReference type="EMBL" id="VSFC01000030">
    <property type="protein sequence ID" value="TYA56666.1"/>
    <property type="molecule type" value="Genomic_DNA"/>
</dbReference>
<accession>A0A5D0GCN6</accession>
<feature type="domain" description="Glycosyltransferase 2-like" evidence="2">
    <location>
        <begin position="153"/>
        <end position="260"/>
    </location>
</feature>
<dbReference type="SUPFAM" id="SSF53448">
    <property type="entry name" value="Nucleotide-diphospho-sugar transferases"/>
    <property type="match status" value="1"/>
</dbReference>
<dbReference type="InterPro" id="IPR050834">
    <property type="entry name" value="Glycosyltransf_2"/>
</dbReference>
<dbReference type="GO" id="GO:0016740">
    <property type="term" value="F:transferase activity"/>
    <property type="evidence" value="ECO:0007669"/>
    <property type="project" value="UniProtKB-KW"/>
</dbReference>
<gene>
    <name evidence="3" type="ORF">FVF61_05880</name>
</gene>